<organism evidence="1">
    <name type="scientific">bioreactor metagenome</name>
    <dbReference type="NCBI Taxonomy" id="1076179"/>
    <lineage>
        <taxon>unclassified sequences</taxon>
        <taxon>metagenomes</taxon>
        <taxon>ecological metagenomes</taxon>
    </lineage>
</organism>
<gene>
    <name evidence="1" type="ORF">SDC9_192414</name>
</gene>
<protein>
    <submittedName>
        <fullName evidence="1">Uncharacterized protein</fullName>
    </submittedName>
</protein>
<name>A0A645I0P2_9ZZZZ</name>
<dbReference type="EMBL" id="VSSQ01104290">
    <property type="protein sequence ID" value="MPN44847.1"/>
    <property type="molecule type" value="Genomic_DNA"/>
</dbReference>
<dbReference type="AlphaFoldDB" id="A0A645I0P2"/>
<reference evidence="1" key="1">
    <citation type="submission" date="2019-08" db="EMBL/GenBank/DDBJ databases">
        <authorList>
            <person name="Kucharzyk K."/>
            <person name="Murdoch R.W."/>
            <person name="Higgins S."/>
            <person name="Loffler F."/>
        </authorList>
    </citation>
    <scope>NUCLEOTIDE SEQUENCE</scope>
</reference>
<accession>A0A645I0P2</accession>
<evidence type="ECO:0000313" key="1">
    <source>
        <dbReference type="EMBL" id="MPN44847.1"/>
    </source>
</evidence>
<proteinExistence type="predicted"/>
<sequence length="106" mass="12187">MNGSHTGIITEHGRNTCSKSYDFSNPQNKILRSFLVETNCKLRVRQTDMLLAVQHKIAQLVNGIFSFRSLPADSQIRSHREPRMNTNRLTILNFDNLVEFEPEAVK</sequence>
<comment type="caution">
    <text evidence="1">The sequence shown here is derived from an EMBL/GenBank/DDBJ whole genome shotgun (WGS) entry which is preliminary data.</text>
</comment>